<reference evidence="9 10" key="1">
    <citation type="submission" date="2015-01" db="EMBL/GenBank/DDBJ databases">
        <title>The Genome Sequence of Exophiala mesophila CBS40295.</title>
        <authorList>
            <consortium name="The Broad Institute Genomics Platform"/>
            <person name="Cuomo C."/>
            <person name="de Hoog S."/>
            <person name="Gorbushina A."/>
            <person name="Stielow B."/>
            <person name="Teixiera M."/>
            <person name="Abouelleil A."/>
            <person name="Chapman S.B."/>
            <person name="Priest M."/>
            <person name="Young S.K."/>
            <person name="Wortman J."/>
            <person name="Nusbaum C."/>
            <person name="Birren B."/>
        </authorList>
    </citation>
    <scope>NUCLEOTIDE SEQUENCE [LARGE SCALE GENOMIC DNA]</scope>
    <source>
        <strain evidence="9 10">CBS 40295</strain>
    </source>
</reference>
<feature type="region of interest" description="Disordered" evidence="7">
    <location>
        <begin position="552"/>
        <end position="611"/>
    </location>
</feature>
<dbReference type="EMBL" id="KN847522">
    <property type="protein sequence ID" value="KIV93887.1"/>
    <property type="molecule type" value="Genomic_DNA"/>
</dbReference>
<feature type="transmembrane region" description="Helical" evidence="8">
    <location>
        <begin position="339"/>
        <end position="360"/>
    </location>
</feature>
<organism evidence="9 10">
    <name type="scientific">Exophiala mesophila</name>
    <name type="common">Black yeast-like fungus</name>
    <dbReference type="NCBI Taxonomy" id="212818"/>
    <lineage>
        <taxon>Eukaryota</taxon>
        <taxon>Fungi</taxon>
        <taxon>Dikarya</taxon>
        <taxon>Ascomycota</taxon>
        <taxon>Pezizomycotina</taxon>
        <taxon>Eurotiomycetes</taxon>
        <taxon>Chaetothyriomycetidae</taxon>
        <taxon>Chaetothyriales</taxon>
        <taxon>Herpotrichiellaceae</taxon>
        <taxon>Exophiala</taxon>
    </lineage>
</organism>
<evidence type="ECO:0000256" key="6">
    <source>
        <dbReference type="ARBA" id="ARBA00023136"/>
    </source>
</evidence>
<evidence type="ECO:0000256" key="1">
    <source>
        <dbReference type="ARBA" id="ARBA00004141"/>
    </source>
</evidence>
<dbReference type="GO" id="GO:0005886">
    <property type="term" value="C:plasma membrane"/>
    <property type="evidence" value="ECO:0007669"/>
    <property type="project" value="TreeGrafter"/>
</dbReference>
<name>A0A0D1ZGS7_EXOME</name>
<dbReference type="Pfam" id="PF00860">
    <property type="entry name" value="Xan_ur_permease"/>
    <property type="match status" value="1"/>
</dbReference>
<evidence type="ECO:0000256" key="7">
    <source>
        <dbReference type="SAM" id="MobiDB-lite"/>
    </source>
</evidence>
<dbReference type="STRING" id="212818.A0A0D1ZGS7"/>
<accession>A0A0D1ZGS7</accession>
<dbReference type="VEuPathDB" id="FungiDB:PV10_05066"/>
<evidence type="ECO:0000256" key="8">
    <source>
        <dbReference type="SAM" id="Phobius"/>
    </source>
</evidence>
<gene>
    <name evidence="9" type="ORF">PV10_05066</name>
</gene>
<feature type="transmembrane region" description="Helical" evidence="8">
    <location>
        <begin position="136"/>
        <end position="164"/>
    </location>
</feature>
<comment type="subcellular location">
    <subcellularLocation>
        <location evidence="1">Membrane</location>
        <topology evidence="1">Multi-pass membrane protein</topology>
    </subcellularLocation>
</comment>
<keyword evidence="10" id="KW-1185">Reference proteome</keyword>
<feature type="transmembrane region" description="Helical" evidence="8">
    <location>
        <begin position="298"/>
        <end position="316"/>
    </location>
</feature>
<feature type="transmembrane region" description="Helical" evidence="8">
    <location>
        <begin position="107"/>
        <end position="124"/>
    </location>
</feature>
<evidence type="ECO:0000313" key="10">
    <source>
        <dbReference type="Proteomes" id="UP000054302"/>
    </source>
</evidence>
<feature type="transmembrane region" description="Helical" evidence="8">
    <location>
        <begin position="184"/>
        <end position="205"/>
    </location>
</feature>
<comment type="similarity">
    <text evidence="2">Belongs to the nucleobase:cation symporter-2 (NCS2) (TC 2.A.40) family.</text>
</comment>
<dbReference type="GeneID" id="27322911"/>
<keyword evidence="4 8" id="KW-0812">Transmembrane</keyword>
<keyword evidence="6 8" id="KW-0472">Membrane</keyword>
<evidence type="ECO:0008006" key="11">
    <source>
        <dbReference type="Google" id="ProtNLM"/>
    </source>
</evidence>
<evidence type="ECO:0000256" key="5">
    <source>
        <dbReference type="ARBA" id="ARBA00022989"/>
    </source>
</evidence>
<evidence type="ECO:0000256" key="4">
    <source>
        <dbReference type="ARBA" id="ARBA00022692"/>
    </source>
</evidence>
<dbReference type="AlphaFoldDB" id="A0A0D1ZGS7"/>
<evidence type="ECO:0000256" key="3">
    <source>
        <dbReference type="ARBA" id="ARBA00022448"/>
    </source>
</evidence>
<feature type="compositionally biased region" description="Basic and acidic residues" evidence="7">
    <location>
        <begin position="601"/>
        <end position="611"/>
    </location>
</feature>
<dbReference type="NCBIfam" id="TIGR00801">
    <property type="entry name" value="ncs2"/>
    <property type="match status" value="1"/>
</dbReference>
<dbReference type="PANTHER" id="PTHR42810">
    <property type="entry name" value="PURINE PERMEASE C1399.01C-RELATED"/>
    <property type="match status" value="1"/>
</dbReference>
<proteinExistence type="inferred from homology"/>
<sequence length="611" mass="65433">MFEVDRDALGIRPRQGFGQRLQRARKALTTRDGLIGTYDYAFLFRPNIPFMKRARKPSPFFGLHDALPTVLALLLGFQHALAMLAGVVTPPLMMSSASGVNLDLESQQYLVSTALIVSGIMSSIQITRFHIWKTPYFVGTGMISVVGTSFAFIPVATGAFNQMYATGFCPTDDEGNRLACPDGYGALLGTCALCALIEVMISFLPPRVIRRIFPPIVTGPVVILIGVYLIRSGFRNWGGGSNACYNQPETGFFQLCPNINAPRAAVWGSANFVGLGFLVFVTIIFCERFGSPIMQSTSVILGLLVGCIVASATGYFDDTGITNAPAASFIWVKTFKLSIYGPLVLPLLMVFVICACEAIGDITATSDVSRLEVTGRLFESRVQGGILADGLNGIIAPLATITPMATFSQNNGVIALTRCANRKAGYCCCFFLILAGIFAKFSAALVAIPPPVLGGMTTFLFAAVMAAGFAILCRVPFNRRTRFIVTASMALGVGATVVPGWFSNVFTYSGDNSGLRGFYSAITLVLETGFAVSALIGVILNLTLPEEVEELEEEDLAAAGAKPQSSSSLDEPHPKDEGSDFTQANPRALKDDEEAWTTARTEPEIHGKPVA</sequence>
<dbReference type="GO" id="GO:0000324">
    <property type="term" value="C:fungal-type vacuole"/>
    <property type="evidence" value="ECO:0007669"/>
    <property type="project" value="TreeGrafter"/>
</dbReference>
<dbReference type="RefSeq" id="XP_016225461.1">
    <property type="nucleotide sequence ID" value="XM_016369673.1"/>
</dbReference>
<dbReference type="PANTHER" id="PTHR42810:SF2">
    <property type="entry name" value="PURINE PERMEASE C1399.01C-RELATED"/>
    <property type="match status" value="1"/>
</dbReference>
<feature type="transmembrane region" description="Helical" evidence="8">
    <location>
        <begin position="424"/>
        <end position="446"/>
    </location>
</feature>
<dbReference type="OMA" id="TIIQCKG"/>
<feature type="transmembrane region" description="Helical" evidence="8">
    <location>
        <begin position="483"/>
        <end position="502"/>
    </location>
</feature>
<dbReference type="InterPro" id="IPR006042">
    <property type="entry name" value="Xan_ur_permease"/>
</dbReference>
<keyword evidence="5 8" id="KW-1133">Transmembrane helix</keyword>
<feature type="transmembrane region" description="Helical" evidence="8">
    <location>
        <begin position="264"/>
        <end position="286"/>
    </location>
</feature>
<keyword evidence="3" id="KW-0813">Transport</keyword>
<feature type="transmembrane region" description="Helical" evidence="8">
    <location>
        <begin position="60"/>
        <end position="87"/>
    </location>
</feature>
<evidence type="ECO:0000313" key="9">
    <source>
        <dbReference type="EMBL" id="KIV93887.1"/>
    </source>
</evidence>
<dbReference type="OrthoDB" id="1641903at2759"/>
<protein>
    <recommendedName>
        <fullName evidence="11">Uric acid-xanthine permease</fullName>
    </recommendedName>
</protein>
<dbReference type="Proteomes" id="UP000054302">
    <property type="component" value="Unassembled WGS sequence"/>
</dbReference>
<feature type="transmembrane region" description="Helical" evidence="8">
    <location>
        <begin position="212"/>
        <end position="230"/>
    </location>
</feature>
<dbReference type="HOGENOM" id="CLU_017959_7_0_1"/>
<feature type="transmembrane region" description="Helical" evidence="8">
    <location>
        <begin position="522"/>
        <end position="544"/>
    </location>
</feature>
<feature type="transmembrane region" description="Helical" evidence="8">
    <location>
        <begin position="452"/>
        <end position="471"/>
    </location>
</feature>
<dbReference type="InterPro" id="IPR006043">
    <property type="entry name" value="NCS2"/>
</dbReference>
<evidence type="ECO:0000256" key="2">
    <source>
        <dbReference type="ARBA" id="ARBA00008821"/>
    </source>
</evidence>
<dbReference type="GO" id="GO:0042907">
    <property type="term" value="F:xanthine transmembrane transporter activity"/>
    <property type="evidence" value="ECO:0007669"/>
    <property type="project" value="TreeGrafter"/>
</dbReference>
<dbReference type="PROSITE" id="PS01116">
    <property type="entry name" value="XANTH_URACIL_PERMASE"/>
    <property type="match status" value="1"/>
</dbReference>